<dbReference type="PRINTS" id="PR00412">
    <property type="entry name" value="EPOXHYDRLASE"/>
</dbReference>
<protein>
    <submittedName>
        <fullName evidence="3">Hydrolase</fullName>
    </submittedName>
</protein>
<dbReference type="InterPro" id="IPR029058">
    <property type="entry name" value="AB_hydrolase_fold"/>
</dbReference>
<name>A0ABQ2B5N5_9MICO</name>
<evidence type="ECO:0000313" key="4">
    <source>
        <dbReference type="Proteomes" id="UP000632535"/>
    </source>
</evidence>
<reference evidence="4" key="1">
    <citation type="journal article" date="2019" name="Int. J. Syst. Evol. Microbiol.">
        <title>The Global Catalogue of Microorganisms (GCM) 10K type strain sequencing project: providing services to taxonomists for standard genome sequencing and annotation.</title>
        <authorList>
            <consortium name="The Broad Institute Genomics Platform"/>
            <consortium name="The Broad Institute Genome Sequencing Center for Infectious Disease"/>
            <person name="Wu L."/>
            <person name="Ma J."/>
        </authorList>
    </citation>
    <scope>NUCLEOTIDE SEQUENCE [LARGE SCALE GENOMIC DNA]</scope>
    <source>
        <strain evidence="4">CCM 8653</strain>
    </source>
</reference>
<dbReference type="EMBL" id="BMDG01000006">
    <property type="protein sequence ID" value="GGI08617.1"/>
    <property type="molecule type" value="Genomic_DNA"/>
</dbReference>
<organism evidence="3 4">
    <name type="scientific">Isoptericola cucumis</name>
    <dbReference type="NCBI Taxonomy" id="1776856"/>
    <lineage>
        <taxon>Bacteria</taxon>
        <taxon>Bacillati</taxon>
        <taxon>Actinomycetota</taxon>
        <taxon>Actinomycetes</taxon>
        <taxon>Micrococcales</taxon>
        <taxon>Promicromonosporaceae</taxon>
        <taxon>Isoptericola</taxon>
    </lineage>
</organism>
<dbReference type="InterPro" id="IPR000639">
    <property type="entry name" value="Epox_hydrolase-like"/>
</dbReference>
<dbReference type="GO" id="GO:0016787">
    <property type="term" value="F:hydrolase activity"/>
    <property type="evidence" value="ECO:0007669"/>
    <property type="project" value="UniProtKB-KW"/>
</dbReference>
<evidence type="ECO:0000256" key="1">
    <source>
        <dbReference type="ARBA" id="ARBA00022801"/>
    </source>
</evidence>
<dbReference type="InterPro" id="IPR050266">
    <property type="entry name" value="AB_hydrolase_sf"/>
</dbReference>
<accession>A0ABQ2B5N5</accession>
<dbReference type="PANTHER" id="PTHR43798">
    <property type="entry name" value="MONOACYLGLYCEROL LIPASE"/>
    <property type="match status" value="1"/>
</dbReference>
<dbReference type="PANTHER" id="PTHR43798:SF31">
    <property type="entry name" value="AB HYDROLASE SUPERFAMILY PROTEIN YCLE"/>
    <property type="match status" value="1"/>
</dbReference>
<gene>
    <name evidence="3" type="ORF">GCM10007368_22070</name>
</gene>
<dbReference type="RefSeq" id="WP_188523742.1">
    <property type="nucleotide sequence ID" value="NZ_BMDG01000006.1"/>
</dbReference>
<dbReference type="PRINTS" id="PR00111">
    <property type="entry name" value="ABHYDROLASE"/>
</dbReference>
<dbReference type="SUPFAM" id="SSF53474">
    <property type="entry name" value="alpha/beta-Hydrolases"/>
    <property type="match status" value="1"/>
</dbReference>
<sequence length="285" mass="30117">MTPRRLALPDQVVGLVDVPPSDASDAPDAPGRLPLVLLHGGAVDHRMWGPQLEAFPERRVVAPDARGHGGSSDADAPYRLADDVVALLDALGVDRAVLAGVSMGGGTAVDVALEHPDRCAALVVTGTGTSEPTFTDDWAVAAFADWKDAETRGDPEAWIAAFAHFTPGPHRTRAEVDPVVDALVEAMARDTLGHLRLDEAGVPIPPTPPTPVTDTWERARGIRSPVLVVNGALDGRDHLENGRRLARVVPHGTYRELAGAAHYAGLEAPDGYVAAVRTFLAEHDL</sequence>
<evidence type="ECO:0000313" key="3">
    <source>
        <dbReference type="EMBL" id="GGI08617.1"/>
    </source>
</evidence>
<evidence type="ECO:0000259" key="2">
    <source>
        <dbReference type="Pfam" id="PF00561"/>
    </source>
</evidence>
<keyword evidence="1 3" id="KW-0378">Hydrolase</keyword>
<dbReference type="InterPro" id="IPR000073">
    <property type="entry name" value="AB_hydrolase_1"/>
</dbReference>
<keyword evidence="4" id="KW-1185">Reference proteome</keyword>
<dbReference type="Proteomes" id="UP000632535">
    <property type="component" value="Unassembled WGS sequence"/>
</dbReference>
<dbReference type="Pfam" id="PF00561">
    <property type="entry name" value="Abhydrolase_1"/>
    <property type="match status" value="1"/>
</dbReference>
<proteinExistence type="predicted"/>
<feature type="domain" description="AB hydrolase-1" evidence="2">
    <location>
        <begin position="34"/>
        <end position="269"/>
    </location>
</feature>
<dbReference type="Gene3D" id="3.40.50.1820">
    <property type="entry name" value="alpha/beta hydrolase"/>
    <property type="match status" value="1"/>
</dbReference>
<comment type="caution">
    <text evidence="3">The sequence shown here is derived from an EMBL/GenBank/DDBJ whole genome shotgun (WGS) entry which is preliminary data.</text>
</comment>